<dbReference type="EMBL" id="CP072788">
    <property type="protein sequence ID" value="QTR03263.1"/>
    <property type="molecule type" value="Genomic_DNA"/>
</dbReference>
<dbReference type="EMBL" id="JAFBCL010000001">
    <property type="protein sequence ID" value="MBM7815007.1"/>
    <property type="molecule type" value="Genomic_DNA"/>
</dbReference>
<evidence type="ECO:0000313" key="1">
    <source>
        <dbReference type="EMBL" id="MBM7815007.1"/>
    </source>
</evidence>
<evidence type="ECO:0000313" key="4">
    <source>
        <dbReference type="Proteomes" id="UP001195724"/>
    </source>
</evidence>
<sequence>MENELYVLWLVRTSERARAAVSQVYGDLARSDLVRRVTGPGLHEDRLAELAARIRAEFTPPQLPAVLTEHHLRMLVDPKALPALAELLGCPVADVHANLLDSHQLVRALRDTGHTRAEIADAELLLLTLLPRLPRLAAAHALDAGEWGAFVERRKWLTPRAVQRLADWARAREWAADARPAQVLAGVLEGVGGRRAEVEPSSRFDALALIELRRRIGLLAELLRGDASAHAEEAALLAPDLTSVARLPAWLELYERNAVAVGLHRLFTGSTSLAELLQGKYTDPPAVTGEPRPGTALEITNEISFGVFRKWVAFDITCEVEGQAGQQVVLRCRGVRKDLYKPIRDKVLQLRVVDLSQVGNTVGERLLNTQVAQHHGLRGRLRLALRRHGPQAIQCVLLAGVRRPITVPSPWHEYLNTALPYEVRPTRDTRFTGVERVNAALRASVRDKRVEEVR</sequence>
<dbReference type="AlphaFoldDB" id="A0A8T8HXC5"/>
<dbReference type="RefSeq" id="WP_204845582.1">
    <property type="nucleotide sequence ID" value="NZ_JAFBCL010000001.1"/>
</dbReference>
<accession>A0A8T8HXC5</accession>
<reference evidence="1 4" key="1">
    <citation type="submission" date="2021-01" db="EMBL/GenBank/DDBJ databases">
        <title>Sequencing the genomes of 1000 actinobacteria strains.</title>
        <authorList>
            <person name="Klenk H.-P."/>
        </authorList>
    </citation>
    <scope>NUCLEOTIDE SEQUENCE [LARGE SCALE GENOMIC DNA]</scope>
    <source>
        <strain evidence="1 4">DSM 44581</strain>
    </source>
</reference>
<organism evidence="2 3">
    <name type="scientific">Saccharothrix algeriensis</name>
    <dbReference type="NCBI Taxonomy" id="173560"/>
    <lineage>
        <taxon>Bacteria</taxon>
        <taxon>Bacillati</taxon>
        <taxon>Actinomycetota</taxon>
        <taxon>Actinomycetes</taxon>
        <taxon>Pseudonocardiales</taxon>
        <taxon>Pseudonocardiaceae</taxon>
        <taxon>Saccharothrix</taxon>
    </lineage>
</organism>
<keyword evidence="4" id="KW-1185">Reference proteome</keyword>
<reference evidence="2" key="2">
    <citation type="submission" date="2021-04" db="EMBL/GenBank/DDBJ databases">
        <title>Saccharothrix algeriensis WGS.</title>
        <authorList>
            <person name="Stuskova K."/>
            <person name="Hakalova E."/>
            <person name="Tebbal A.B."/>
            <person name="Eichmeier A."/>
        </authorList>
    </citation>
    <scope>NUCLEOTIDE SEQUENCE</scope>
    <source>
        <strain evidence="2">NRRL B-24137</strain>
    </source>
</reference>
<name>A0A8T8HXC5_9PSEU</name>
<dbReference type="Proteomes" id="UP000671828">
    <property type="component" value="Chromosome"/>
</dbReference>
<evidence type="ECO:0000313" key="2">
    <source>
        <dbReference type="EMBL" id="QTR03263.1"/>
    </source>
</evidence>
<evidence type="ECO:0000313" key="3">
    <source>
        <dbReference type="Proteomes" id="UP000671828"/>
    </source>
</evidence>
<proteinExistence type="predicted"/>
<gene>
    <name evidence="2" type="ORF">J7S33_30710</name>
    <name evidence="1" type="ORF">JOE68_005872</name>
</gene>
<protein>
    <submittedName>
        <fullName evidence="2">Uncharacterized protein</fullName>
    </submittedName>
</protein>
<dbReference type="Proteomes" id="UP001195724">
    <property type="component" value="Unassembled WGS sequence"/>
</dbReference>